<dbReference type="EMBL" id="BMMT01000004">
    <property type="protein sequence ID" value="GGI81240.1"/>
    <property type="molecule type" value="Genomic_DNA"/>
</dbReference>
<reference evidence="2 3" key="1">
    <citation type="journal article" date="2014" name="Int. J. Syst. Evol. Microbiol.">
        <title>Complete genome sequence of Corynebacterium casei LMG S-19264T (=DSM 44701T), isolated from a smear-ripened cheese.</title>
        <authorList>
            <consortium name="US DOE Joint Genome Institute (JGI-PGF)"/>
            <person name="Walter F."/>
            <person name="Albersmeier A."/>
            <person name="Kalinowski J."/>
            <person name="Ruckert C."/>
        </authorList>
    </citation>
    <scope>NUCLEOTIDE SEQUENCE [LARGE SCALE GENOMIC DNA]</scope>
    <source>
        <strain evidence="2 3">CGMCC 4.7206</strain>
    </source>
</reference>
<evidence type="ECO:0000259" key="1">
    <source>
        <dbReference type="Pfam" id="PF14216"/>
    </source>
</evidence>
<evidence type="ECO:0000313" key="3">
    <source>
        <dbReference type="Proteomes" id="UP000597989"/>
    </source>
</evidence>
<dbReference type="Pfam" id="PF14216">
    <property type="entry name" value="DUF4326"/>
    <property type="match status" value="1"/>
</dbReference>
<dbReference type="AlphaFoldDB" id="A0A917N9T7"/>
<name>A0A917N9T7_9PSEU</name>
<feature type="domain" description="DUF4326" evidence="1">
    <location>
        <begin position="56"/>
        <end position="127"/>
    </location>
</feature>
<sequence length="130" mass="14555">MPELPEEASRWSDDERERADALLDGHAVVVNVRKGGPHKHLVAWAAEQGLLTYVGHAGPRHNWPESEFASPFVKEAKTDREAMVRHYEQWLDEQPNLLAKIREGELSGRALGCWCAPEPCHADVLAKRAG</sequence>
<evidence type="ECO:0000313" key="2">
    <source>
        <dbReference type="EMBL" id="GGI81240.1"/>
    </source>
</evidence>
<dbReference type="RefSeq" id="WP_188986843.1">
    <property type="nucleotide sequence ID" value="NZ_BMMT01000004.1"/>
</dbReference>
<dbReference type="InterPro" id="IPR025475">
    <property type="entry name" value="DUF4326"/>
</dbReference>
<proteinExistence type="predicted"/>
<protein>
    <recommendedName>
        <fullName evidence="1">DUF4326 domain-containing protein</fullName>
    </recommendedName>
</protein>
<organism evidence="2 3">
    <name type="scientific">Saccharopolyspora thermophila</name>
    <dbReference type="NCBI Taxonomy" id="89367"/>
    <lineage>
        <taxon>Bacteria</taxon>
        <taxon>Bacillati</taxon>
        <taxon>Actinomycetota</taxon>
        <taxon>Actinomycetes</taxon>
        <taxon>Pseudonocardiales</taxon>
        <taxon>Pseudonocardiaceae</taxon>
        <taxon>Saccharopolyspora</taxon>
    </lineage>
</organism>
<dbReference type="Proteomes" id="UP000597989">
    <property type="component" value="Unassembled WGS sequence"/>
</dbReference>
<comment type="caution">
    <text evidence="2">The sequence shown here is derived from an EMBL/GenBank/DDBJ whole genome shotgun (WGS) entry which is preliminary data.</text>
</comment>
<gene>
    <name evidence="2" type="ORF">GCM10011581_18300</name>
</gene>
<accession>A0A917N9T7</accession>